<dbReference type="AlphaFoldDB" id="A0A9N9QC54"/>
<accession>A0A9N9QC54</accession>
<organism evidence="1 2">
    <name type="scientific">Hymenoscyphus albidus</name>
    <dbReference type="NCBI Taxonomy" id="595503"/>
    <lineage>
        <taxon>Eukaryota</taxon>
        <taxon>Fungi</taxon>
        <taxon>Dikarya</taxon>
        <taxon>Ascomycota</taxon>
        <taxon>Pezizomycotina</taxon>
        <taxon>Leotiomycetes</taxon>
        <taxon>Helotiales</taxon>
        <taxon>Helotiaceae</taxon>
        <taxon>Hymenoscyphus</taxon>
    </lineage>
</organism>
<dbReference type="Proteomes" id="UP000701801">
    <property type="component" value="Unassembled WGS sequence"/>
</dbReference>
<keyword evidence="2" id="KW-1185">Reference proteome</keyword>
<sequence>MDTLTGAGGLSNMNGVNTIVHSPKDRSSVMTTGPGIHRQFDIKYVALEDCLIQNPATLLEYEIQSLLSTENEDSQETPFKCIKGRSLVKRVSTNDGLRAGIRRGAYLTKDLWTNRQDQLTPTYPD</sequence>
<name>A0A9N9QC54_9HELO</name>
<proteinExistence type="predicted"/>
<reference evidence="1" key="1">
    <citation type="submission" date="2021-07" db="EMBL/GenBank/DDBJ databases">
        <authorList>
            <person name="Durling M."/>
        </authorList>
    </citation>
    <scope>NUCLEOTIDE SEQUENCE</scope>
</reference>
<gene>
    <name evidence="1" type="ORF">HYALB_00004875</name>
</gene>
<protein>
    <submittedName>
        <fullName evidence="1">Uncharacterized protein</fullName>
    </submittedName>
</protein>
<dbReference type="EMBL" id="CAJVRM010000551">
    <property type="protein sequence ID" value="CAG8982006.1"/>
    <property type="molecule type" value="Genomic_DNA"/>
</dbReference>
<evidence type="ECO:0000313" key="2">
    <source>
        <dbReference type="Proteomes" id="UP000701801"/>
    </source>
</evidence>
<comment type="caution">
    <text evidence="1">The sequence shown here is derived from an EMBL/GenBank/DDBJ whole genome shotgun (WGS) entry which is preliminary data.</text>
</comment>
<evidence type="ECO:0000313" key="1">
    <source>
        <dbReference type="EMBL" id="CAG8982006.1"/>
    </source>
</evidence>